<dbReference type="InterPro" id="IPR047120">
    <property type="entry name" value="Pk/Esn/Tes"/>
</dbReference>
<reference evidence="10 11" key="1">
    <citation type="submission" date="2015-07" db="EMBL/GenBank/DDBJ databases">
        <title>The genome of Habropoda laboriosa.</title>
        <authorList>
            <person name="Pan H."/>
            <person name="Kapheim K."/>
        </authorList>
    </citation>
    <scope>NUCLEOTIDE SEQUENCE [LARGE SCALE GENOMIC DNA]</scope>
    <source>
        <strain evidence="10">0110345459</strain>
    </source>
</reference>
<dbReference type="SUPFAM" id="SSF57716">
    <property type="entry name" value="Glucocorticoid receptor-like (DNA-binding domain)"/>
    <property type="match status" value="2"/>
</dbReference>
<feature type="domain" description="LIM zinc-binding" evidence="8">
    <location>
        <begin position="317"/>
        <end position="381"/>
    </location>
</feature>
<dbReference type="GO" id="GO:0005737">
    <property type="term" value="C:cytoplasm"/>
    <property type="evidence" value="ECO:0007669"/>
    <property type="project" value="UniProtKB-SubCell"/>
</dbReference>
<evidence type="ECO:0000256" key="1">
    <source>
        <dbReference type="ARBA" id="ARBA00004496"/>
    </source>
</evidence>
<dbReference type="PROSITE" id="PS51303">
    <property type="entry name" value="PET"/>
    <property type="match status" value="1"/>
</dbReference>
<dbReference type="PANTHER" id="PTHR24211:SF22">
    <property type="entry name" value="TESTIN"/>
    <property type="match status" value="1"/>
</dbReference>
<dbReference type="STRING" id="597456.A0A0L7QKX5"/>
<protein>
    <submittedName>
        <fullName evidence="10">Prickle-like protein 2</fullName>
    </submittedName>
</protein>
<dbReference type="InterPro" id="IPR010442">
    <property type="entry name" value="PET_domain"/>
</dbReference>
<dbReference type="InterPro" id="IPR033724">
    <property type="entry name" value="PET_testin"/>
</dbReference>
<keyword evidence="11" id="KW-1185">Reference proteome</keyword>
<evidence type="ECO:0000313" key="10">
    <source>
        <dbReference type="EMBL" id="KOC59273.1"/>
    </source>
</evidence>
<organism evidence="10 11">
    <name type="scientific">Habropoda laboriosa</name>
    <dbReference type="NCBI Taxonomy" id="597456"/>
    <lineage>
        <taxon>Eukaryota</taxon>
        <taxon>Metazoa</taxon>
        <taxon>Ecdysozoa</taxon>
        <taxon>Arthropoda</taxon>
        <taxon>Hexapoda</taxon>
        <taxon>Insecta</taxon>
        <taxon>Pterygota</taxon>
        <taxon>Neoptera</taxon>
        <taxon>Endopterygota</taxon>
        <taxon>Hymenoptera</taxon>
        <taxon>Apocrita</taxon>
        <taxon>Aculeata</taxon>
        <taxon>Apoidea</taxon>
        <taxon>Anthophila</taxon>
        <taxon>Apidae</taxon>
        <taxon>Habropoda</taxon>
    </lineage>
</organism>
<dbReference type="CDD" id="cd09341">
    <property type="entry name" value="LIM2_Testin_like"/>
    <property type="match status" value="1"/>
</dbReference>
<feature type="domain" description="LIM zinc-binding" evidence="8">
    <location>
        <begin position="382"/>
        <end position="442"/>
    </location>
</feature>
<comment type="subcellular location">
    <subcellularLocation>
        <location evidence="1">Cytoplasm</location>
    </subcellularLocation>
</comment>
<accession>A0A0L7QKX5</accession>
<dbReference type="SMART" id="SM00132">
    <property type="entry name" value="LIM"/>
    <property type="match status" value="3"/>
</dbReference>
<feature type="non-terminal residue" evidence="10">
    <location>
        <position position="1"/>
    </location>
</feature>
<dbReference type="PANTHER" id="PTHR24211">
    <property type="entry name" value="LIM DOMAIN-CONTAINING PROTEIN"/>
    <property type="match status" value="1"/>
</dbReference>
<keyword evidence="2" id="KW-0963">Cytoplasm</keyword>
<dbReference type="AlphaFoldDB" id="A0A0L7QKX5"/>
<keyword evidence="5 7" id="KW-0862">Zinc</keyword>
<evidence type="ECO:0000313" key="11">
    <source>
        <dbReference type="Proteomes" id="UP000053825"/>
    </source>
</evidence>
<evidence type="ECO:0000259" key="9">
    <source>
        <dbReference type="PROSITE" id="PS51303"/>
    </source>
</evidence>
<dbReference type="Proteomes" id="UP000053825">
    <property type="component" value="Unassembled WGS sequence"/>
</dbReference>
<dbReference type="CDD" id="cd09829">
    <property type="entry name" value="PET_testin"/>
    <property type="match status" value="1"/>
</dbReference>
<evidence type="ECO:0000259" key="8">
    <source>
        <dbReference type="PROSITE" id="PS50023"/>
    </source>
</evidence>
<keyword evidence="6 7" id="KW-0440">LIM domain</keyword>
<evidence type="ECO:0000256" key="6">
    <source>
        <dbReference type="ARBA" id="ARBA00023038"/>
    </source>
</evidence>
<dbReference type="InterPro" id="IPR001781">
    <property type="entry name" value="Znf_LIM"/>
</dbReference>
<gene>
    <name evidence="10" type="ORF">WH47_11459</name>
</gene>
<dbReference type="FunFam" id="2.10.110.10:FF:000005">
    <property type="entry name" value="Testin isoform 1"/>
    <property type="match status" value="1"/>
</dbReference>
<proteinExistence type="predicted"/>
<dbReference type="PROSITE" id="PS50023">
    <property type="entry name" value="LIM_DOMAIN_2"/>
    <property type="match status" value="2"/>
</dbReference>
<dbReference type="OrthoDB" id="10069167at2759"/>
<evidence type="ECO:0000256" key="7">
    <source>
        <dbReference type="PROSITE-ProRule" id="PRU00125"/>
    </source>
</evidence>
<evidence type="ECO:0000256" key="2">
    <source>
        <dbReference type="ARBA" id="ARBA00022490"/>
    </source>
</evidence>
<keyword evidence="3 7" id="KW-0479">Metal-binding</keyword>
<dbReference type="Pfam" id="PF00412">
    <property type="entry name" value="LIM"/>
    <property type="match status" value="3"/>
</dbReference>
<dbReference type="PROSITE" id="PS00478">
    <property type="entry name" value="LIM_DOMAIN_1"/>
    <property type="match status" value="2"/>
</dbReference>
<dbReference type="Pfam" id="PF06297">
    <property type="entry name" value="PET"/>
    <property type="match status" value="1"/>
</dbReference>
<dbReference type="Gene3D" id="2.10.110.10">
    <property type="entry name" value="Cysteine Rich Protein"/>
    <property type="match status" value="3"/>
</dbReference>
<dbReference type="EMBL" id="KQ414934">
    <property type="protein sequence ID" value="KOC59273.1"/>
    <property type="molecule type" value="Genomic_DNA"/>
</dbReference>
<sequence length="508" mass="57581">EHAEEAFEWVPPDTTKELAVDYMRALPAEKLPIKGTFGAALRRQLLQKQLPLHDIDYKICDKLSDQEKKQFEKYLENIKKYVGQGTVTKILSARPFDGSLVTPVNATDMQQFSPQNKPNIQSNFVQLRTPSSFAPKSSYKKHLYENANTQEVYNSFETPSNCSNIQNIPILEKYNMISNDSRIVKSESIKNAPYNKGVHPIDFPKISSNNQNIAKEVPTTESLKPLYDAAVTRNPSECYKEAYKDMLKNPSTSLSHSKSISDNVYDAEAILADALLPPSIVNANDIIGTKQSDQNSPNIEYLKSTMKELTVDIAKSQKCHKCEEEIRAGDVAVITEKVKNAVWHPGCFVCNMCNELLVDLVYFYYKNKLYCGRDLATLLGIPRCFACDELIFVREYTVAEGHNYHVKHFCCWDCDVPLAGKQYTTENDRPLCLPCYQKTYAKTCNMCEKVIAADQQGVTVKDLNFHAIGTCFCCYICNKSLLDGRFAVREKKIFCSKECISKFLHPQT</sequence>
<evidence type="ECO:0000256" key="5">
    <source>
        <dbReference type="ARBA" id="ARBA00022833"/>
    </source>
</evidence>
<dbReference type="CDD" id="cd09340">
    <property type="entry name" value="LIM1_Testin_like"/>
    <property type="match status" value="1"/>
</dbReference>
<evidence type="ECO:0000256" key="4">
    <source>
        <dbReference type="ARBA" id="ARBA00022737"/>
    </source>
</evidence>
<name>A0A0L7QKX5_9HYME</name>
<feature type="domain" description="PET" evidence="9">
    <location>
        <begin position="1"/>
        <end position="99"/>
    </location>
</feature>
<keyword evidence="4" id="KW-0677">Repeat</keyword>
<dbReference type="GO" id="GO:0008270">
    <property type="term" value="F:zinc ion binding"/>
    <property type="evidence" value="ECO:0007669"/>
    <property type="project" value="InterPro"/>
</dbReference>
<evidence type="ECO:0000256" key="3">
    <source>
        <dbReference type="ARBA" id="ARBA00022723"/>
    </source>
</evidence>